<evidence type="ECO:0000259" key="1">
    <source>
        <dbReference type="Pfam" id="PF00882"/>
    </source>
</evidence>
<evidence type="ECO:0000313" key="3">
    <source>
        <dbReference type="Proteomes" id="UP000824179"/>
    </source>
</evidence>
<dbReference type="Proteomes" id="UP000824179">
    <property type="component" value="Unassembled WGS sequence"/>
</dbReference>
<comment type="caution">
    <text evidence="2">The sequence shown here is derived from an EMBL/GenBank/DDBJ whole genome shotgun (WGS) entry which is preliminary data.</text>
</comment>
<feature type="domain" description="Phospholipase C/D" evidence="1">
    <location>
        <begin position="6"/>
        <end position="122"/>
    </location>
</feature>
<evidence type="ECO:0000313" key="2">
    <source>
        <dbReference type="EMBL" id="HIR39300.1"/>
    </source>
</evidence>
<sequence>MPDYFTHHIAAELIYERLDGEHKKILAQDKTLYMLGAQGGDVFFFYGLSYKYNPGRILHRMAAAELFEKLCKGNAAYCAGWATHYALDCTVHPFVYAYEETHKGAFLHQRYERDFGLYVSRRCNMRRMILPRERVLDCTFAVCDSVRRLLPYINAAGTASCLKRHFAYTLRQFKSKKQQFELDCNYSETYKAFERGLELGVKCVESALDKNIDGEIFNKSFLQK</sequence>
<organism evidence="2 3">
    <name type="scientific">Candidatus Coproplasma stercoripullorum</name>
    <dbReference type="NCBI Taxonomy" id="2840751"/>
    <lineage>
        <taxon>Bacteria</taxon>
        <taxon>Bacillati</taxon>
        <taxon>Bacillota</taxon>
        <taxon>Clostridia</taxon>
        <taxon>Eubacteriales</taxon>
        <taxon>Candidatus Coproplasma</taxon>
    </lineage>
</organism>
<proteinExistence type="predicted"/>
<dbReference type="AlphaFoldDB" id="A0A9D1DC86"/>
<accession>A0A9D1DC86</accession>
<dbReference type="InterPro" id="IPR029002">
    <property type="entry name" value="PLPC/GPLD1"/>
</dbReference>
<gene>
    <name evidence="2" type="ORF">IAB90_02855</name>
</gene>
<reference evidence="2" key="1">
    <citation type="submission" date="2020-10" db="EMBL/GenBank/DDBJ databases">
        <authorList>
            <person name="Gilroy R."/>
        </authorList>
    </citation>
    <scope>NUCLEOTIDE SEQUENCE</scope>
    <source>
        <strain evidence="2">ChiW25-3613</strain>
    </source>
</reference>
<protein>
    <submittedName>
        <fullName evidence="2">Zinc dependent phospholipase C family protein</fullName>
    </submittedName>
</protein>
<dbReference type="EMBL" id="DVHB01000052">
    <property type="protein sequence ID" value="HIR39300.1"/>
    <property type="molecule type" value="Genomic_DNA"/>
</dbReference>
<reference evidence="2" key="2">
    <citation type="journal article" date="2021" name="PeerJ">
        <title>Extensive microbial diversity within the chicken gut microbiome revealed by metagenomics and culture.</title>
        <authorList>
            <person name="Gilroy R."/>
            <person name="Ravi A."/>
            <person name="Getino M."/>
            <person name="Pursley I."/>
            <person name="Horton D.L."/>
            <person name="Alikhan N.F."/>
            <person name="Baker D."/>
            <person name="Gharbi K."/>
            <person name="Hall N."/>
            <person name="Watson M."/>
            <person name="Adriaenssens E.M."/>
            <person name="Foster-Nyarko E."/>
            <person name="Jarju S."/>
            <person name="Secka A."/>
            <person name="Antonio M."/>
            <person name="Oren A."/>
            <person name="Chaudhuri R.R."/>
            <person name="La Ragione R."/>
            <person name="Hildebrand F."/>
            <person name="Pallen M.J."/>
        </authorList>
    </citation>
    <scope>NUCLEOTIDE SEQUENCE</scope>
    <source>
        <strain evidence="2">ChiW25-3613</strain>
    </source>
</reference>
<dbReference type="Pfam" id="PF00882">
    <property type="entry name" value="Zn_dep_PLPC"/>
    <property type="match status" value="1"/>
</dbReference>
<name>A0A9D1DC86_9FIRM</name>